<dbReference type="SUPFAM" id="SSF51261">
    <property type="entry name" value="Duplicated hybrid motif"/>
    <property type="match status" value="1"/>
</dbReference>
<dbReference type="PROSITE" id="PS01035">
    <property type="entry name" value="PTS_EIIB_TYPE_1_CYS"/>
    <property type="match status" value="1"/>
</dbReference>
<keyword evidence="5 21" id="KW-0808">Transferase</keyword>
<feature type="domain" description="PTS EIIC type-1" evidence="20">
    <location>
        <begin position="105"/>
        <end position="462"/>
    </location>
</feature>
<dbReference type="InterPro" id="IPR001996">
    <property type="entry name" value="PTS_IIB_1"/>
</dbReference>
<dbReference type="Gene3D" id="3.30.1360.60">
    <property type="entry name" value="Glucose permease domain IIB"/>
    <property type="match status" value="1"/>
</dbReference>
<dbReference type="Pfam" id="PF02378">
    <property type="entry name" value="PTS_EIIC"/>
    <property type="match status" value="1"/>
</dbReference>
<proteinExistence type="predicted"/>
<keyword evidence="4" id="KW-0762">Sugar transport</keyword>
<evidence type="ECO:0000313" key="21">
    <source>
        <dbReference type="EMBL" id="SLM52715.1"/>
    </source>
</evidence>
<name>A0A1W1IID5_9LACT</name>
<keyword evidence="8" id="KW-0418">Kinase</keyword>
<reference evidence="22" key="1">
    <citation type="submission" date="2016-04" db="EMBL/GenBank/DDBJ databases">
        <authorList>
            <person name="Strepis N."/>
        </authorList>
    </citation>
    <scope>NUCLEOTIDE SEQUENCE [LARGE SCALE GENOMIC DNA]</scope>
</reference>
<dbReference type="InterPro" id="IPR013013">
    <property type="entry name" value="PTS_EIIC_1"/>
</dbReference>
<dbReference type="STRING" id="43064.SAMN04488086_10915"/>
<keyword evidence="22" id="KW-1185">Reference proteome</keyword>
<feature type="transmembrane region" description="Helical" evidence="17">
    <location>
        <begin position="285"/>
        <end position="307"/>
    </location>
</feature>
<dbReference type="InterPro" id="IPR018113">
    <property type="entry name" value="PTrfase_EIIB_Cys"/>
</dbReference>
<evidence type="ECO:0000256" key="10">
    <source>
        <dbReference type="ARBA" id="ARBA00023136"/>
    </source>
</evidence>
<feature type="transmembrane region" description="Helical" evidence="17">
    <location>
        <begin position="382"/>
        <end position="405"/>
    </location>
</feature>
<evidence type="ECO:0000256" key="9">
    <source>
        <dbReference type="ARBA" id="ARBA00022989"/>
    </source>
</evidence>
<dbReference type="Gene3D" id="2.70.70.10">
    <property type="entry name" value="Glucose Permease (Domain IIA)"/>
    <property type="match status" value="1"/>
</dbReference>
<dbReference type="GO" id="GO:0005886">
    <property type="term" value="C:plasma membrane"/>
    <property type="evidence" value="ECO:0007669"/>
    <property type="project" value="UniProtKB-SubCell"/>
</dbReference>
<evidence type="ECO:0000256" key="11">
    <source>
        <dbReference type="ARBA" id="ARBA00044053"/>
    </source>
</evidence>
<dbReference type="NCBIfam" id="TIGR00830">
    <property type="entry name" value="PTBA"/>
    <property type="match status" value="1"/>
</dbReference>
<dbReference type="Pfam" id="PF00358">
    <property type="entry name" value="PTS_EIIA_1"/>
    <property type="match status" value="1"/>
</dbReference>
<dbReference type="InterPro" id="IPR036878">
    <property type="entry name" value="Glu_permease_IIB"/>
</dbReference>
<comment type="subcellular location">
    <subcellularLocation>
        <location evidence="1">Cell membrane</location>
        <topology evidence="1">Multi-pass membrane protein</topology>
    </subcellularLocation>
</comment>
<organism evidence="21 22">
    <name type="scientific">Trichococcus pasteurii</name>
    <dbReference type="NCBI Taxonomy" id="43064"/>
    <lineage>
        <taxon>Bacteria</taxon>
        <taxon>Bacillati</taxon>
        <taxon>Bacillota</taxon>
        <taxon>Bacilli</taxon>
        <taxon>Lactobacillales</taxon>
        <taxon>Carnobacteriaceae</taxon>
        <taxon>Trichococcus</taxon>
    </lineage>
</organism>
<keyword evidence="3" id="KW-1003">Cell membrane</keyword>
<evidence type="ECO:0000256" key="16">
    <source>
        <dbReference type="PROSITE-ProRule" id="PRU00421"/>
    </source>
</evidence>
<evidence type="ECO:0000256" key="7">
    <source>
        <dbReference type="ARBA" id="ARBA00022692"/>
    </source>
</evidence>
<evidence type="ECO:0000256" key="15">
    <source>
        <dbReference type="ARBA" id="ARBA00081008"/>
    </source>
</evidence>
<evidence type="ECO:0000256" key="13">
    <source>
        <dbReference type="ARBA" id="ARBA00048931"/>
    </source>
</evidence>
<dbReference type="SUPFAM" id="SSF55604">
    <property type="entry name" value="Glucose permease domain IIB"/>
    <property type="match status" value="1"/>
</dbReference>
<dbReference type="InterPro" id="IPR050558">
    <property type="entry name" value="PTS_Sugar-Specific_Components"/>
</dbReference>
<dbReference type="PANTHER" id="PTHR30175">
    <property type="entry name" value="PHOSPHOTRANSFERASE SYSTEM TRANSPORT PROTEIN"/>
    <property type="match status" value="1"/>
</dbReference>
<dbReference type="GO" id="GO:0009401">
    <property type="term" value="P:phosphoenolpyruvate-dependent sugar phosphotransferase system"/>
    <property type="evidence" value="ECO:0007669"/>
    <property type="project" value="UniProtKB-KW"/>
</dbReference>
<evidence type="ECO:0000256" key="6">
    <source>
        <dbReference type="ARBA" id="ARBA00022683"/>
    </source>
</evidence>
<evidence type="ECO:0000256" key="8">
    <source>
        <dbReference type="ARBA" id="ARBA00022777"/>
    </source>
</evidence>
<feature type="transmembrane region" description="Helical" evidence="17">
    <location>
        <begin position="208"/>
        <end position="228"/>
    </location>
</feature>
<dbReference type="GO" id="GO:0016301">
    <property type="term" value="F:kinase activity"/>
    <property type="evidence" value="ECO:0007669"/>
    <property type="project" value="UniProtKB-KW"/>
</dbReference>
<feature type="domain" description="PTS EIIB type-1" evidence="19">
    <location>
        <begin position="6"/>
        <end position="88"/>
    </location>
</feature>
<dbReference type="AlphaFoldDB" id="A0A1W1IID5"/>
<dbReference type="PROSITE" id="PS51103">
    <property type="entry name" value="PTS_EIIC_TYPE_1"/>
    <property type="match status" value="1"/>
</dbReference>
<evidence type="ECO:0000256" key="5">
    <source>
        <dbReference type="ARBA" id="ARBA00022679"/>
    </source>
</evidence>
<protein>
    <recommendedName>
        <fullName evidence="14">PTS system sucrose-specific EIIBCA component</fullName>
        <ecNumber evidence="11">2.7.1.211</ecNumber>
    </recommendedName>
    <alternativeName>
        <fullName evidence="15">EIIBCA-Scr</fullName>
    </alternativeName>
</protein>
<accession>A0A1W1IID5</accession>
<evidence type="ECO:0000256" key="3">
    <source>
        <dbReference type="ARBA" id="ARBA00022475"/>
    </source>
</evidence>
<dbReference type="FunFam" id="2.70.70.10:FF:000001">
    <property type="entry name" value="PTS system glucose-specific IIA component"/>
    <property type="match status" value="1"/>
</dbReference>
<comment type="catalytic activity">
    <reaction evidence="13">
        <text>N(pros)-phospho-L-histidyl-[protein](out) + sucrose = sucrose 6(G)-phosphate(in) + L-histidyl-[protein]</text>
        <dbReference type="Rhea" id="RHEA:49236"/>
        <dbReference type="Rhea" id="RHEA-COMP:9745"/>
        <dbReference type="Rhea" id="RHEA-COMP:9746"/>
        <dbReference type="ChEBI" id="CHEBI:17992"/>
        <dbReference type="ChEBI" id="CHEBI:29979"/>
        <dbReference type="ChEBI" id="CHEBI:64837"/>
        <dbReference type="ChEBI" id="CHEBI:91002"/>
        <dbReference type="EC" id="2.7.1.211"/>
    </reaction>
</comment>
<feature type="transmembrane region" description="Helical" evidence="17">
    <location>
        <begin position="319"/>
        <end position="341"/>
    </location>
</feature>
<keyword evidence="2" id="KW-0813">Transport</keyword>
<dbReference type="InterPro" id="IPR011297">
    <property type="entry name" value="PTS_IIABC_b_glu"/>
</dbReference>
<evidence type="ECO:0000256" key="2">
    <source>
        <dbReference type="ARBA" id="ARBA00022448"/>
    </source>
</evidence>
<dbReference type="GO" id="GO:0090589">
    <property type="term" value="F:protein-phosphocysteine-trehalose phosphotransferase system transporter activity"/>
    <property type="evidence" value="ECO:0007669"/>
    <property type="project" value="TreeGrafter"/>
</dbReference>
<feature type="domain" description="PTS EIIA type-1" evidence="18">
    <location>
        <begin position="494"/>
        <end position="598"/>
    </location>
</feature>
<dbReference type="CDD" id="cd00212">
    <property type="entry name" value="PTS_IIB_glc"/>
    <property type="match status" value="1"/>
</dbReference>
<comment type="function">
    <text evidence="12">The phosphoenolpyruvate-dependent sugar phosphotransferase system (sugar PTS), a major carbohydrate active transport system, catalyzes the phosphorylation of incoming sugar substrates concomitantly with their translocation across the cell membrane. This system is involved in sucrose transport.</text>
</comment>
<evidence type="ECO:0000256" key="1">
    <source>
        <dbReference type="ARBA" id="ARBA00004651"/>
    </source>
</evidence>
<keyword evidence="9 17" id="KW-1133">Transmembrane helix</keyword>
<feature type="transmembrane region" description="Helical" evidence="17">
    <location>
        <begin position="143"/>
        <end position="163"/>
    </location>
</feature>
<evidence type="ECO:0000256" key="14">
    <source>
        <dbReference type="ARBA" id="ARBA00074554"/>
    </source>
</evidence>
<dbReference type="NCBIfam" id="TIGR01995">
    <property type="entry name" value="PTS-II-ABC-beta"/>
    <property type="match status" value="1"/>
</dbReference>
<gene>
    <name evidence="21" type="ORF">TPAS_2409</name>
</gene>
<dbReference type="OrthoDB" id="9769191at2"/>
<keyword evidence="7 17" id="KW-0812">Transmembrane</keyword>
<dbReference type="GO" id="GO:0008982">
    <property type="term" value="F:protein-N(PI)-phosphohistidine-sugar phosphotransferase activity"/>
    <property type="evidence" value="ECO:0007669"/>
    <property type="project" value="InterPro"/>
</dbReference>
<dbReference type="Pfam" id="PF00367">
    <property type="entry name" value="PTS_EIIB"/>
    <property type="match status" value="1"/>
</dbReference>
<feature type="transmembrane region" description="Helical" evidence="17">
    <location>
        <begin position="240"/>
        <end position="265"/>
    </location>
</feature>
<evidence type="ECO:0000256" key="12">
    <source>
        <dbReference type="ARBA" id="ARBA00045139"/>
    </source>
</evidence>
<evidence type="ECO:0000256" key="4">
    <source>
        <dbReference type="ARBA" id="ARBA00022597"/>
    </source>
</evidence>
<dbReference type="PANTHER" id="PTHR30175:SF1">
    <property type="entry name" value="PTS SYSTEM ARBUTIN-, CELLOBIOSE-, AND SALICIN-SPECIFIC EIIBC COMPONENT-RELATED"/>
    <property type="match status" value="1"/>
</dbReference>
<dbReference type="PROSITE" id="PS51098">
    <property type="entry name" value="PTS_EIIB_TYPE_1"/>
    <property type="match status" value="1"/>
</dbReference>
<feature type="transmembrane region" description="Helical" evidence="17">
    <location>
        <begin position="425"/>
        <end position="446"/>
    </location>
</feature>
<evidence type="ECO:0000313" key="22">
    <source>
        <dbReference type="Proteomes" id="UP000195985"/>
    </source>
</evidence>
<dbReference type="PROSITE" id="PS51093">
    <property type="entry name" value="PTS_EIIA_TYPE_1"/>
    <property type="match status" value="1"/>
</dbReference>
<dbReference type="InterPro" id="IPR003352">
    <property type="entry name" value="PTS_EIIC"/>
</dbReference>
<dbReference type="PROSITE" id="PS00371">
    <property type="entry name" value="PTS_EIIA_TYPE_1_HIS"/>
    <property type="match status" value="1"/>
</dbReference>
<evidence type="ECO:0000259" key="18">
    <source>
        <dbReference type="PROSITE" id="PS51093"/>
    </source>
</evidence>
<keyword evidence="10 17" id="KW-0472">Membrane</keyword>
<dbReference type="EC" id="2.7.1.211" evidence="11"/>
<evidence type="ECO:0000256" key="17">
    <source>
        <dbReference type="SAM" id="Phobius"/>
    </source>
</evidence>
<dbReference type="EMBL" id="FWEY01000008">
    <property type="protein sequence ID" value="SLM52715.1"/>
    <property type="molecule type" value="Genomic_DNA"/>
</dbReference>
<dbReference type="InterPro" id="IPR011055">
    <property type="entry name" value="Dup_hybrid_motif"/>
</dbReference>
<evidence type="ECO:0000259" key="19">
    <source>
        <dbReference type="PROSITE" id="PS51098"/>
    </source>
</evidence>
<dbReference type="InterPro" id="IPR001127">
    <property type="entry name" value="PTS_EIIA_1_perm"/>
</dbReference>
<dbReference type="FunFam" id="3.30.1360.60:FF:000001">
    <property type="entry name" value="PTS system glucose-specific IIBC component PtsG"/>
    <property type="match status" value="1"/>
</dbReference>
<feature type="transmembrane region" description="Helical" evidence="17">
    <location>
        <begin position="353"/>
        <end position="375"/>
    </location>
</feature>
<dbReference type="Proteomes" id="UP000195985">
    <property type="component" value="Unassembled WGS sequence"/>
</dbReference>
<evidence type="ECO:0000259" key="20">
    <source>
        <dbReference type="PROSITE" id="PS51103"/>
    </source>
</evidence>
<keyword evidence="6" id="KW-0598">Phosphotransferase system</keyword>
<sequence length="624" mass="66414">MSKKYEQLAKEIVGLVGGEKNVRNLIHCQTRLRFDLYEASKANAAELKALNGVAGVINSGGQFQVVIGTHVSEVYDEIQPLLGEMTESADVSDNKKKNAALLAVEFISSAFTPIIPAISGAGMIRALLALLVLFKVISNESQTYFVINFMADAVFYFLPFLLASTAARKLKCSPYLAMALAGVLLHPNMGRLITEGNPVEIFAMPMRLVNYGSSVIPILLIVIVQSYIERFFNRVIPNAVKIVFVPMFTILLTGIIALVAVGPIGSYVGEYIALAFEIIRGVAPWAPAVIVGTFLPIMVMFGIHTSVGPLDVIQLTSVGYANIFGPGAMVSNIATGVAALVTSRVTKVQSEKLLGTSSGITALMGITEPALYGIALPKKYPLIATMIGGGAGGLYAGLSGASRYATGSSGLPAIPLYIGEDISNLYNILIAIAISAVTTAIATYLLSLKYEKAIVVADNEEPQESTATQTIQVATVSINSPINGEMLPLSEVQDEAFSAGMLGKRVAFEPVEGKVIAPFDGDVVSLFPTKHAIGLLSNDGVELLIHVGLNTVDLNGKFFEAHVKQGDQIKQGQTLLTFDLESIREAGYVTQTPVVVTNTGNYSDVKHDDLGIKNSNNVMLTVHI</sequence>
<feature type="active site" description="Phosphocysteine intermediate; for EIIB activity" evidence="16">
    <location>
        <position position="28"/>
    </location>
</feature>
<dbReference type="RefSeq" id="WP_086943462.1">
    <property type="nucleotide sequence ID" value="NZ_FONM01000009.1"/>
</dbReference>
<dbReference type="GO" id="GO:0015771">
    <property type="term" value="P:trehalose transport"/>
    <property type="evidence" value="ECO:0007669"/>
    <property type="project" value="TreeGrafter"/>
</dbReference>